<accession>A0AAV4RGL0</accession>
<evidence type="ECO:0000256" key="1">
    <source>
        <dbReference type="SAM" id="MobiDB-lite"/>
    </source>
</evidence>
<protein>
    <submittedName>
        <fullName evidence="2">Uncharacterized protein</fullName>
    </submittedName>
</protein>
<organism evidence="2 3">
    <name type="scientific">Caerostris darwini</name>
    <dbReference type="NCBI Taxonomy" id="1538125"/>
    <lineage>
        <taxon>Eukaryota</taxon>
        <taxon>Metazoa</taxon>
        <taxon>Ecdysozoa</taxon>
        <taxon>Arthropoda</taxon>
        <taxon>Chelicerata</taxon>
        <taxon>Arachnida</taxon>
        <taxon>Araneae</taxon>
        <taxon>Araneomorphae</taxon>
        <taxon>Entelegynae</taxon>
        <taxon>Araneoidea</taxon>
        <taxon>Araneidae</taxon>
        <taxon>Caerostris</taxon>
    </lineage>
</organism>
<gene>
    <name evidence="2" type="ORF">CDAR_287021</name>
</gene>
<dbReference type="EMBL" id="BPLQ01006044">
    <property type="protein sequence ID" value="GIY19466.1"/>
    <property type="molecule type" value="Genomic_DNA"/>
</dbReference>
<dbReference type="AlphaFoldDB" id="A0AAV4RGL0"/>
<evidence type="ECO:0000313" key="3">
    <source>
        <dbReference type="Proteomes" id="UP001054837"/>
    </source>
</evidence>
<comment type="caution">
    <text evidence="2">The sequence shown here is derived from an EMBL/GenBank/DDBJ whole genome shotgun (WGS) entry which is preliminary data.</text>
</comment>
<keyword evidence="3" id="KW-1185">Reference proteome</keyword>
<reference evidence="2 3" key="1">
    <citation type="submission" date="2021-06" db="EMBL/GenBank/DDBJ databases">
        <title>Caerostris darwini draft genome.</title>
        <authorList>
            <person name="Kono N."/>
            <person name="Arakawa K."/>
        </authorList>
    </citation>
    <scope>NUCLEOTIDE SEQUENCE [LARGE SCALE GENOMIC DNA]</scope>
</reference>
<feature type="region of interest" description="Disordered" evidence="1">
    <location>
        <begin position="134"/>
        <end position="168"/>
    </location>
</feature>
<name>A0AAV4RGL0_9ARAC</name>
<proteinExistence type="predicted"/>
<evidence type="ECO:0000313" key="2">
    <source>
        <dbReference type="EMBL" id="GIY19466.1"/>
    </source>
</evidence>
<dbReference type="Proteomes" id="UP001054837">
    <property type="component" value="Unassembled WGS sequence"/>
</dbReference>
<sequence>MRVRKRYVRTAQVLTTPPHPTPCHPLRPSPYLPYAHRLLDKARSDPKTSLCTGAICCPINARSRIADVVFCQSWCFKSISGEGTYFSNSVPLGICFRLSCQHGFTEVVTPFQNAHQALFSDKFPFPGNASPNATTLSGSPLSPGPGINQPRAQTIKSTKRNPLGMGSI</sequence>